<feature type="domain" description="CBS" evidence="2">
    <location>
        <begin position="1"/>
        <end position="61"/>
    </location>
</feature>
<accession>A0AAE4JKI2</accession>
<dbReference type="SUPFAM" id="SSF54631">
    <property type="entry name" value="CBS-domain pair"/>
    <property type="match status" value="1"/>
</dbReference>
<dbReference type="PANTHER" id="PTHR43437">
    <property type="entry name" value="HYDROXYACYL-THIOESTER DEHYDRATASE TYPE 2, MITOCHONDRIAL-RELATED"/>
    <property type="match status" value="1"/>
</dbReference>
<dbReference type="SUPFAM" id="SSF54637">
    <property type="entry name" value="Thioesterase/thiol ester dehydrase-isomerase"/>
    <property type="match status" value="1"/>
</dbReference>
<feature type="domain" description="CBS" evidence="2">
    <location>
        <begin position="65"/>
        <end position="122"/>
    </location>
</feature>
<dbReference type="GO" id="GO:0006633">
    <property type="term" value="P:fatty acid biosynthetic process"/>
    <property type="evidence" value="ECO:0007669"/>
    <property type="project" value="TreeGrafter"/>
</dbReference>
<dbReference type="PANTHER" id="PTHR43437:SF3">
    <property type="entry name" value="HYDROXYACYL-THIOESTER DEHYDRATASE TYPE 2, MITOCHONDRIAL"/>
    <property type="match status" value="1"/>
</dbReference>
<dbReference type="RefSeq" id="WP_310897932.1">
    <property type="nucleotide sequence ID" value="NZ_JAMQOM010000013.1"/>
</dbReference>
<dbReference type="InterPro" id="IPR046342">
    <property type="entry name" value="CBS_dom_sf"/>
</dbReference>
<evidence type="ECO:0000313" key="4">
    <source>
        <dbReference type="Proteomes" id="UP001253439"/>
    </source>
</evidence>
<dbReference type="Proteomes" id="UP001253439">
    <property type="component" value="Unassembled WGS sequence"/>
</dbReference>
<reference evidence="3 4" key="1">
    <citation type="submission" date="2022-06" db="EMBL/GenBank/DDBJ databases">
        <title>Haloarcula sp. a new haloarchaeum isolate from saline soil.</title>
        <authorList>
            <person name="Strakova D."/>
            <person name="Galisteo C."/>
            <person name="Sanchez-Porro C."/>
            <person name="Ventosa A."/>
        </authorList>
    </citation>
    <scope>NUCLEOTIDE SEQUENCE [LARGE SCALE GENOMIC DNA]</scope>
    <source>
        <strain evidence="3 4">S1AR25-5A</strain>
    </source>
</reference>
<dbReference type="CDD" id="cd03449">
    <property type="entry name" value="R_hydratase"/>
    <property type="match status" value="1"/>
</dbReference>
<dbReference type="Gene3D" id="3.10.580.10">
    <property type="entry name" value="CBS-domain"/>
    <property type="match status" value="1"/>
</dbReference>
<dbReference type="Pfam" id="PF01575">
    <property type="entry name" value="MaoC_dehydratas"/>
    <property type="match status" value="1"/>
</dbReference>
<dbReference type="SMART" id="SM00116">
    <property type="entry name" value="CBS"/>
    <property type="match status" value="2"/>
</dbReference>
<proteinExistence type="predicted"/>
<dbReference type="InterPro" id="IPR000644">
    <property type="entry name" value="CBS_dom"/>
</dbReference>
<dbReference type="GO" id="GO:0019171">
    <property type="term" value="F:(3R)-hydroxyacyl-[acyl-carrier-protein] dehydratase activity"/>
    <property type="evidence" value="ECO:0007669"/>
    <property type="project" value="TreeGrafter"/>
</dbReference>
<dbReference type="AlphaFoldDB" id="A0AAE4JKI2"/>
<dbReference type="InterPro" id="IPR002539">
    <property type="entry name" value="MaoC-like_dom"/>
</dbReference>
<keyword evidence="4" id="KW-1185">Reference proteome</keyword>
<evidence type="ECO:0000259" key="2">
    <source>
        <dbReference type="PROSITE" id="PS51371"/>
    </source>
</evidence>
<protein>
    <submittedName>
        <fullName evidence="3">CBS domain-containing protein</fullName>
    </submittedName>
</protein>
<comment type="caution">
    <text evidence="3">The sequence shown here is derived from an EMBL/GenBank/DDBJ whole genome shotgun (WGS) entry which is preliminary data.</text>
</comment>
<name>A0AAE4JKI2_9EURY</name>
<sequence>MSRPVQTISPETAMADAASLCDQEAIGSVVVIEDTRPIGIVTSADFVKVLGNISNPGSHAVAEFMSSPVTTIQSEATLGEAVDTMYDNDISRLVVIEDESLVGLISTDDIAETVPQILHRSELTSTSGKHRYRVRPGTAYEHDEWTYESMASSDRNISVGDRVEFGKAITEQDVRSFAALSGDTNRLHLDEEYASGTRFGQRIVHGTLVSSLISAALARLPGVTIYVSQDLSFLAPVDIGESVTAVCEIVKEVGRNKYLVTTDVVDSSGTRVIEGQAVVLIDAPPEEASIEIEAIS</sequence>
<gene>
    <name evidence="3" type="ORF">NDI54_18665</name>
</gene>
<dbReference type="InterPro" id="IPR050965">
    <property type="entry name" value="UPF0336/Enoyl-CoA_hydratase"/>
</dbReference>
<dbReference type="Gene3D" id="3.10.129.10">
    <property type="entry name" value="Hotdog Thioesterase"/>
    <property type="match status" value="1"/>
</dbReference>
<evidence type="ECO:0000256" key="1">
    <source>
        <dbReference type="PROSITE-ProRule" id="PRU00703"/>
    </source>
</evidence>
<evidence type="ECO:0000313" key="3">
    <source>
        <dbReference type="EMBL" id="MDS0223369.1"/>
    </source>
</evidence>
<dbReference type="Pfam" id="PF00571">
    <property type="entry name" value="CBS"/>
    <property type="match status" value="2"/>
</dbReference>
<dbReference type="InterPro" id="IPR029069">
    <property type="entry name" value="HotDog_dom_sf"/>
</dbReference>
<keyword evidence="1" id="KW-0129">CBS domain</keyword>
<organism evidence="3 4">
    <name type="scientific">Haloarcula terrestris</name>
    <dbReference type="NCBI Taxonomy" id="2950533"/>
    <lineage>
        <taxon>Archaea</taxon>
        <taxon>Methanobacteriati</taxon>
        <taxon>Methanobacteriota</taxon>
        <taxon>Stenosarchaea group</taxon>
        <taxon>Halobacteria</taxon>
        <taxon>Halobacteriales</taxon>
        <taxon>Haloarculaceae</taxon>
        <taxon>Haloarcula</taxon>
    </lineage>
</organism>
<dbReference type="PROSITE" id="PS51371">
    <property type="entry name" value="CBS"/>
    <property type="match status" value="2"/>
</dbReference>
<dbReference type="EMBL" id="JAMQOM010000013">
    <property type="protein sequence ID" value="MDS0223369.1"/>
    <property type="molecule type" value="Genomic_DNA"/>
</dbReference>